<keyword evidence="2" id="KW-0808">Transferase</keyword>
<name>A0AA39NPC1_ARMTA</name>
<comment type="caution">
    <text evidence="2">The sequence shown here is derived from an EMBL/GenBank/DDBJ whole genome shotgun (WGS) entry which is preliminary data.</text>
</comment>
<evidence type="ECO:0000313" key="3">
    <source>
        <dbReference type="Proteomes" id="UP001175211"/>
    </source>
</evidence>
<reference evidence="2" key="1">
    <citation type="submission" date="2023-06" db="EMBL/GenBank/DDBJ databases">
        <authorList>
            <consortium name="Lawrence Berkeley National Laboratory"/>
            <person name="Ahrendt S."/>
            <person name="Sahu N."/>
            <person name="Indic B."/>
            <person name="Wong-Bajracharya J."/>
            <person name="Merenyi Z."/>
            <person name="Ke H.-M."/>
            <person name="Monk M."/>
            <person name="Kocsube S."/>
            <person name="Drula E."/>
            <person name="Lipzen A."/>
            <person name="Balint B."/>
            <person name="Henrissat B."/>
            <person name="Andreopoulos B."/>
            <person name="Martin F.M."/>
            <person name="Harder C.B."/>
            <person name="Rigling D."/>
            <person name="Ford K.L."/>
            <person name="Foster G.D."/>
            <person name="Pangilinan J."/>
            <person name="Papanicolaou A."/>
            <person name="Barry K."/>
            <person name="LaButti K."/>
            <person name="Viragh M."/>
            <person name="Koriabine M."/>
            <person name="Yan M."/>
            <person name="Riley R."/>
            <person name="Champramary S."/>
            <person name="Plett K.L."/>
            <person name="Tsai I.J."/>
            <person name="Slot J."/>
            <person name="Sipos G."/>
            <person name="Plett J."/>
            <person name="Nagy L.G."/>
            <person name="Grigoriev I.V."/>
        </authorList>
    </citation>
    <scope>NUCLEOTIDE SEQUENCE</scope>
    <source>
        <strain evidence="2">CCBAS 213</strain>
    </source>
</reference>
<proteinExistence type="predicted"/>
<keyword evidence="3" id="KW-1185">Reference proteome</keyword>
<accession>A0AA39NPC1</accession>
<dbReference type="GeneID" id="85350470"/>
<evidence type="ECO:0000313" key="2">
    <source>
        <dbReference type="EMBL" id="KAK0469235.1"/>
    </source>
</evidence>
<dbReference type="AlphaFoldDB" id="A0AA39NPC1"/>
<dbReference type="CDD" id="cd02440">
    <property type="entry name" value="AdoMet_MTases"/>
    <property type="match status" value="2"/>
</dbReference>
<dbReference type="Pfam" id="PF13649">
    <property type="entry name" value="Methyltransf_25"/>
    <property type="match status" value="2"/>
</dbReference>
<dbReference type="Proteomes" id="UP001175211">
    <property type="component" value="Unassembled WGS sequence"/>
</dbReference>
<feature type="domain" description="Methyltransferase" evidence="1">
    <location>
        <begin position="318"/>
        <end position="410"/>
    </location>
</feature>
<dbReference type="SUPFAM" id="SSF53335">
    <property type="entry name" value="S-adenosyl-L-methionine-dependent methyltransferases"/>
    <property type="match status" value="2"/>
</dbReference>
<feature type="domain" description="Methyltransferase" evidence="1">
    <location>
        <begin position="32"/>
        <end position="124"/>
    </location>
</feature>
<dbReference type="EMBL" id="JAUEPS010000001">
    <property type="protein sequence ID" value="KAK0469235.1"/>
    <property type="molecule type" value="Genomic_DNA"/>
</dbReference>
<evidence type="ECO:0000259" key="1">
    <source>
        <dbReference type="Pfam" id="PF13649"/>
    </source>
</evidence>
<dbReference type="Gene3D" id="3.40.50.150">
    <property type="entry name" value="Vaccinia Virus protein VP39"/>
    <property type="match status" value="2"/>
</dbReference>
<dbReference type="GO" id="GO:0008168">
    <property type="term" value="F:methyltransferase activity"/>
    <property type="evidence" value="ECO:0007669"/>
    <property type="project" value="UniProtKB-KW"/>
</dbReference>
<feature type="non-terminal residue" evidence="2">
    <location>
        <position position="1"/>
    </location>
</feature>
<dbReference type="GO" id="GO:0032259">
    <property type="term" value="P:methylation"/>
    <property type="evidence" value="ECO:0007669"/>
    <property type="project" value="UniProtKB-KW"/>
</dbReference>
<dbReference type="InterPro" id="IPR029063">
    <property type="entry name" value="SAM-dependent_MTases_sf"/>
</dbReference>
<gene>
    <name evidence="2" type="ORF">EV420DRAFT_1258958</name>
</gene>
<keyword evidence="2" id="KW-0489">Methyltransferase</keyword>
<protein>
    <submittedName>
        <fullName evidence="2">S-adenosyl-L-methionine-dependent methyltransferase</fullName>
    </submittedName>
</protein>
<dbReference type="PANTHER" id="PTHR43591">
    <property type="entry name" value="METHYLTRANSFERASE"/>
    <property type="match status" value="1"/>
</dbReference>
<dbReference type="RefSeq" id="XP_060339028.1">
    <property type="nucleotide sequence ID" value="XM_060466922.1"/>
</dbReference>
<dbReference type="InterPro" id="IPR041698">
    <property type="entry name" value="Methyltransf_25"/>
</dbReference>
<organism evidence="2 3">
    <name type="scientific">Armillaria tabescens</name>
    <name type="common">Ringless honey mushroom</name>
    <name type="synonym">Agaricus tabescens</name>
    <dbReference type="NCBI Taxonomy" id="1929756"/>
    <lineage>
        <taxon>Eukaryota</taxon>
        <taxon>Fungi</taxon>
        <taxon>Dikarya</taxon>
        <taxon>Basidiomycota</taxon>
        <taxon>Agaricomycotina</taxon>
        <taxon>Agaricomycetes</taxon>
        <taxon>Agaricomycetidae</taxon>
        <taxon>Agaricales</taxon>
        <taxon>Marasmiineae</taxon>
        <taxon>Physalacriaceae</taxon>
        <taxon>Desarmillaria</taxon>
    </lineage>
</organism>
<sequence>RRLELQHSLLRRALCDGKSVLPPIVLRPGDKVLDSGTGTGAWVMSLAKEIPPSVSLTAIDIQSKIFPESFPRNITFSIYSVTELPGEWTDTYSLINQRVLYAALTESQWRAALSEIYRVLAPGGWVQIIEGSTISTRMGPYSEKIGNILGKLYAHKGLLIDIAKRLPDMLGREGFINVHSETRALPLGAWAGTDGLEHRDNLTSVYSAMRGPIFEADGFGLVSSEQEYDDLLGGLAKEWDNGQSISASKDWTAVYAQKVRDPNVGQRAWSSSPDVHYLLPSDAQEKQRLESQHSFLRRTLCDGKSVVAPITLGPGDKVLDSGTGSGAWILSIAKEVPSSVSLTAIDIQSKIFPKLLPPNIVFHHHSVTDLPGEWTDSYLLVNQRVLYAALTESQWNSALVETHRVLAPGGWVQFIEGSSISPHTGPYSAKIGKILAKLYTHKGLVIDVAERLPGMLAREGFVNVHSETRALPVGAWAGADRTELRDNLITVYSAMRGPIFDANGFGLVSSEREYDDLLDGLTKEWDDGPNIYEDWTVVYAQKVRNPIENHGQGRLTMWPKSAI</sequence>